<evidence type="ECO:0000256" key="6">
    <source>
        <dbReference type="RuleBase" id="RU361217"/>
    </source>
</evidence>
<accession>A0A5N5U2U8</accession>
<dbReference type="RefSeq" id="WP_152121013.1">
    <property type="nucleotide sequence ID" value="NZ_QJOW01000008.1"/>
</dbReference>
<evidence type="ECO:0000256" key="5">
    <source>
        <dbReference type="ARBA" id="ARBA00023002"/>
    </source>
</evidence>
<dbReference type="EC" id="1.1.5.3" evidence="6"/>
<keyword evidence="4" id="KW-0274">FAD</keyword>
<evidence type="ECO:0000313" key="13">
    <source>
        <dbReference type="Proteomes" id="UP000326865"/>
    </source>
</evidence>
<dbReference type="EMBL" id="QMDY01000008">
    <property type="protein sequence ID" value="KAB7515077.1"/>
    <property type="molecule type" value="Genomic_DNA"/>
</dbReference>
<evidence type="ECO:0000256" key="4">
    <source>
        <dbReference type="ARBA" id="ARBA00022827"/>
    </source>
</evidence>
<dbReference type="InterPro" id="IPR000447">
    <property type="entry name" value="G3P_DH_FAD-dep"/>
</dbReference>
<comment type="cofactor">
    <cofactor evidence="1 6">
        <name>FAD</name>
        <dbReference type="ChEBI" id="CHEBI:57692"/>
    </cofactor>
</comment>
<dbReference type="PANTHER" id="PTHR11985:SF15">
    <property type="entry name" value="GLYCEROL-3-PHOSPHATE DEHYDROGENASE, MITOCHONDRIAL"/>
    <property type="match status" value="1"/>
</dbReference>
<keyword evidence="3 6" id="KW-0285">Flavoprotein</keyword>
<comment type="similarity">
    <text evidence="2 6">Belongs to the FAD-dependent glycerol-3-phosphate dehydrogenase family.</text>
</comment>
<evidence type="ECO:0000259" key="7">
    <source>
        <dbReference type="Pfam" id="PF01266"/>
    </source>
</evidence>
<accession>A0A5N5U970</accession>
<keyword evidence="13" id="KW-1185">Reference proteome</keyword>
<sequence length="394" mass="41184">MHETGVVVIGGGVTGVGVARDLARRGVDVTLLERGELATGASGAMHGLLHSGARYAVKDAQSARSCITENRVLRDIAADCIEDTGGLFVSLPSDPDDYLDRLESACDEVGIETERLTGTEAREREPGLAPETEAALAVPDGGIDPMALVAATAADAESHGAAIHQQTPVADLLVEDGTVVGVETTDETIRADHVVNAAGAWADRVAALAGVDIEMRASRGAMSVTTGRHADTVVNRCRPKSSGDIVVPSGGHSILGTTDVTVEDPDEFPEEEWEVELLFEELTPVVPALAEAELSHTYWGVRPLYEPEATGDSVGFSRDYSVLDHADRDDVAGLTSAVGGKLTTYRAMAESVSDAVCDRLGVEINSDTAEAPLPDASAAMDKYGLAGLVTRTRA</sequence>
<dbReference type="Proteomes" id="UP000326207">
    <property type="component" value="Unassembled WGS sequence"/>
</dbReference>
<evidence type="ECO:0000256" key="3">
    <source>
        <dbReference type="ARBA" id="ARBA00022630"/>
    </source>
</evidence>
<evidence type="ECO:0000313" key="12">
    <source>
        <dbReference type="Proteomes" id="UP000326302"/>
    </source>
</evidence>
<dbReference type="EMBL" id="QJOW01000008">
    <property type="protein sequence ID" value="KAB7512902.1"/>
    <property type="molecule type" value="Genomic_DNA"/>
</dbReference>
<dbReference type="SUPFAM" id="SSF51905">
    <property type="entry name" value="FAD/NAD(P)-binding domain"/>
    <property type="match status" value="1"/>
</dbReference>
<dbReference type="GO" id="GO:0006072">
    <property type="term" value="P:glycerol-3-phosphate metabolic process"/>
    <property type="evidence" value="ECO:0007669"/>
    <property type="project" value="UniProtKB-UniRule"/>
</dbReference>
<dbReference type="Gene3D" id="3.50.50.60">
    <property type="entry name" value="FAD/NAD(P)-binding domain"/>
    <property type="match status" value="3"/>
</dbReference>
<comment type="caution">
    <text evidence="9">The sequence shown here is derived from an EMBL/GenBank/DDBJ whole genome shotgun (WGS) entry which is preliminary data.</text>
</comment>
<dbReference type="InterPro" id="IPR036188">
    <property type="entry name" value="FAD/NAD-bd_sf"/>
</dbReference>
<protein>
    <recommendedName>
        <fullName evidence="6">Glycerol-3-phosphate dehydrogenase</fullName>
        <ecNumber evidence="6">1.1.5.3</ecNumber>
    </recommendedName>
</protein>
<dbReference type="OrthoDB" id="36306at2157"/>
<dbReference type="InterPro" id="IPR006076">
    <property type="entry name" value="FAD-dep_OxRdtase"/>
</dbReference>
<keyword evidence="5 6" id="KW-0560">Oxidoreductase</keyword>
<dbReference type="AlphaFoldDB" id="A0A5N5U4X1"/>
<evidence type="ECO:0000256" key="2">
    <source>
        <dbReference type="ARBA" id="ARBA00007330"/>
    </source>
</evidence>
<evidence type="ECO:0000313" key="11">
    <source>
        <dbReference type="Proteomes" id="UP000326207"/>
    </source>
</evidence>
<dbReference type="GO" id="GO:0004368">
    <property type="term" value="F:glycerol-3-phosphate dehydrogenase (quinone) activity"/>
    <property type="evidence" value="ECO:0007669"/>
    <property type="project" value="UniProtKB-EC"/>
</dbReference>
<reference evidence="11 12" key="1">
    <citation type="submission" date="2019-10" db="EMBL/GenBank/DDBJ databases">
        <title>Unraveling microbial dark matter from salterns through culturing: the case of the genus Halosegnis.</title>
        <authorList>
            <person name="Duran-Viseras A."/>
            <person name="Andrei A.-S."/>
            <person name="Vera-Gargallo B."/>
            <person name="Ghai R."/>
            <person name="Sanchez-Porro C."/>
            <person name="Ventosa A."/>
        </authorList>
    </citation>
    <scope>NUCLEOTIDE SEQUENCE [LARGE SCALE GENOMIC DNA]</scope>
    <source>
        <strain evidence="9 12">F17-44</strain>
        <strain evidence="8 13">F18-79</strain>
        <strain evidence="10 11">F19-13</strain>
    </source>
</reference>
<evidence type="ECO:0000256" key="1">
    <source>
        <dbReference type="ARBA" id="ARBA00001974"/>
    </source>
</evidence>
<dbReference type="Proteomes" id="UP000326865">
    <property type="component" value="Unassembled WGS sequence"/>
</dbReference>
<organism evidence="9 12">
    <name type="scientific">Halosegnis rubeus</name>
    <dbReference type="NCBI Taxonomy" id="2212850"/>
    <lineage>
        <taxon>Archaea</taxon>
        <taxon>Methanobacteriati</taxon>
        <taxon>Methanobacteriota</taxon>
        <taxon>Stenosarchaea group</taxon>
        <taxon>Halobacteria</taxon>
        <taxon>Halobacteriales</taxon>
        <taxon>Natronomonadaceae</taxon>
        <taxon>Halosegnis</taxon>
    </lineage>
</organism>
<dbReference type="PANTHER" id="PTHR11985">
    <property type="entry name" value="GLYCEROL-3-PHOSPHATE DEHYDROGENASE"/>
    <property type="match status" value="1"/>
</dbReference>
<evidence type="ECO:0000313" key="8">
    <source>
        <dbReference type="EMBL" id="KAB7512787.1"/>
    </source>
</evidence>
<comment type="catalytic activity">
    <reaction evidence="6">
        <text>a quinone + sn-glycerol 3-phosphate = dihydroxyacetone phosphate + a quinol</text>
        <dbReference type="Rhea" id="RHEA:18977"/>
        <dbReference type="ChEBI" id="CHEBI:24646"/>
        <dbReference type="ChEBI" id="CHEBI:57597"/>
        <dbReference type="ChEBI" id="CHEBI:57642"/>
        <dbReference type="ChEBI" id="CHEBI:132124"/>
        <dbReference type="EC" id="1.1.5.3"/>
    </reaction>
</comment>
<dbReference type="Pfam" id="PF01266">
    <property type="entry name" value="DAO"/>
    <property type="match status" value="1"/>
</dbReference>
<accession>A0A5N5U4X1</accession>
<gene>
    <name evidence="8" type="ORF">DM867_11345</name>
    <name evidence="9" type="ORF">DMP03_13190</name>
    <name evidence="10" type="ORF">DP108_11680</name>
</gene>
<name>A0A5N5U4X1_9EURY</name>
<dbReference type="EMBL" id="QKKZ01000006">
    <property type="protein sequence ID" value="KAB7512787.1"/>
    <property type="molecule type" value="Genomic_DNA"/>
</dbReference>
<evidence type="ECO:0000313" key="9">
    <source>
        <dbReference type="EMBL" id="KAB7512902.1"/>
    </source>
</evidence>
<dbReference type="PROSITE" id="PS00977">
    <property type="entry name" value="FAD_G3PDH_1"/>
    <property type="match status" value="1"/>
</dbReference>
<dbReference type="PROSITE" id="PS00978">
    <property type="entry name" value="FAD_G3PDH_2"/>
    <property type="match status" value="1"/>
</dbReference>
<dbReference type="Proteomes" id="UP000326302">
    <property type="component" value="Unassembled WGS sequence"/>
</dbReference>
<dbReference type="PRINTS" id="PR01001">
    <property type="entry name" value="FADG3PDH"/>
</dbReference>
<dbReference type="GO" id="GO:0009331">
    <property type="term" value="C:glycerol-3-phosphate dehydrogenase (FAD) complex"/>
    <property type="evidence" value="ECO:0007669"/>
    <property type="project" value="UniProtKB-UniRule"/>
</dbReference>
<feature type="domain" description="FAD dependent oxidoreductase" evidence="7">
    <location>
        <begin position="6"/>
        <end position="346"/>
    </location>
</feature>
<evidence type="ECO:0000313" key="10">
    <source>
        <dbReference type="EMBL" id="KAB7515077.1"/>
    </source>
</evidence>
<proteinExistence type="inferred from homology"/>